<feature type="compositionally biased region" description="Low complexity" evidence="1">
    <location>
        <begin position="558"/>
        <end position="580"/>
    </location>
</feature>
<evidence type="ECO:0000313" key="3">
    <source>
        <dbReference type="Proteomes" id="UP000297245"/>
    </source>
</evidence>
<reference evidence="2 3" key="1">
    <citation type="journal article" date="2019" name="Nat. Ecol. Evol.">
        <title>Megaphylogeny resolves global patterns of mushroom evolution.</title>
        <authorList>
            <person name="Varga T."/>
            <person name="Krizsan K."/>
            <person name="Foldi C."/>
            <person name="Dima B."/>
            <person name="Sanchez-Garcia M."/>
            <person name="Sanchez-Ramirez S."/>
            <person name="Szollosi G.J."/>
            <person name="Szarkandi J.G."/>
            <person name="Papp V."/>
            <person name="Albert L."/>
            <person name="Andreopoulos W."/>
            <person name="Angelini C."/>
            <person name="Antonin V."/>
            <person name="Barry K.W."/>
            <person name="Bougher N.L."/>
            <person name="Buchanan P."/>
            <person name="Buyck B."/>
            <person name="Bense V."/>
            <person name="Catcheside P."/>
            <person name="Chovatia M."/>
            <person name="Cooper J."/>
            <person name="Damon W."/>
            <person name="Desjardin D."/>
            <person name="Finy P."/>
            <person name="Geml J."/>
            <person name="Haridas S."/>
            <person name="Hughes K."/>
            <person name="Justo A."/>
            <person name="Karasinski D."/>
            <person name="Kautmanova I."/>
            <person name="Kiss B."/>
            <person name="Kocsube S."/>
            <person name="Kotiranta H."/>
            <person name="LaButti K.M."/>
            <person name="Lechner B.E."/>
            <person name="Liimatainen K."/>
            <person name="Lipzen A."/>
            <person name="Lukacs Z."/>
            <person name="Mihaltcheva S."/>
            <person name="Morgado L.N."/>
            <person name="Niskanen T."/>
            <person name="Noordeloos M.E."/>
            <person name="Ohm R.A."/>
            <person name="Ortiz-Santana B."/>
            <person name="Ovrebo C."/>
            <person name="Racz N."/>
            <person name="Riley R."/>
            <person name="Savchenko A."/>
            <person name="Shiryaev A."/>
            <person name="Soop K."/>
            <person name="Spirin V."/>
            <person name="Szebenyi C."/>
            <person name="Tomsovsky M."/>
            <person name="Tulloss R.E."/>
            <person name="Uehling J."/>
            <person name="Grigoriev I.V."/>
            <person name="Vagvolgyi C."/>
            <person name="Papp T."/>
            <person name="Martin F.M."/>
            <person name="Miettinen O."/>
            <person name="Hibbett D.S."/>
            <person name="Nagy L.G."/>
        </authorList>
    </citation>
    <scope>NUCLEOTIDE SEQUENCE [LARGE SCALE GENOMIC DNA]</scope>
    <source>
        <strain evidence="2 3">CBS 962.96</strain>
    </source>
</reference>
<feature type="compositionally biased region" description="Polar residues" evidence="1">
    <location>
        <begin position="515"/>
        <end position="557"/>
    </location>
</feature>
<evidence type="ECO:0000256" key="1">
    <source>
        <dbReference type="SAM" id="MobiDB-lite"/>
    </source>
</evidence>
<feature type="region of interest" description="Disordered" evidence="1">
    <location>
        <begin position="356"/>
        <end position="403"/>
    </location>
</feature>
<keyword evidence="3" id="KW-1185">Reference proteome</keyword>
<evidence type="ECO:0000313" key="2">
    <source>
        <dbReference type="EMBL" id="THU80925.1"/>
    </source>
</evidence>
<accession>A0A4V4HBV8</accession>
<feature type="compositionally biased region" description="Acidic residues" evidence="1">
    <location>
        <begin position="500"/>
        <end position="513"/>
    </location>
</feature>
<proteinExistence type="predicted"/>
<sequence>MRPPQASTSEMSYTARLHLLKSREQAWRTLVPINRHRLQLAHSGAVYEFSGGVYGNGKENDQRSTISITLYDLPILESGIQNHQTFSLEGLDTVDFTMDPSQDLLVLVTLAPRCSDYIYNLHLRSMGTNDIHPSAAASIFNCMRRPEHIGWIDGAVRVQISGPLVGFLIKEVINSVGGHFEGLVENFSTGFRYADNLLTNALVYNWKHGGPPCVIRHASGIDDFIFLSQRRVLLVRPNGMFEVYSFSDPGISYNIPILEACYAFPALSEQYSYWYICLSSNPSPGYNPGAGNHGHNKIYYPSPEERLHACCIYVFQPIQTTVHTVFSFVFFFQTATFLNPPKEWMKDTMVMNTGPTTPAVYSPSTEDTTDLRTDSSSRASSPLASPTPPPLSADPDETFGLSSLPMAQLPTEPSPEQSTLFHSPALPIVRPVSPLQNPHVHGPVYHVPWEVWGPKNTRWFRECLSKDWQHSVYGLRTVECITDKDAVDGTHNGPDGGIGEVDDGESDTDEDGDTNMGSPNSNIDSQTPSVNQGKSSSSEMQVPSAEVSGTMSARSMNSPGSVSTPASASSAASPSSSVSSRSRRPVLKHLRLRDFNPYNVDWALDHWKREVGDRGGGDKPSTWHDYSEFYDSQRSHGKNPVRDGDGYSTKRLRRIVTEPSTVDVRGVFNTNIESSLRYVEVVTEKEYDTTEVMMDDCRLLLLKRSKREIEIHELAQHVILDNLDGNYIQSPTQQFN</sequence>
<dbReference type="AlphaFoldDB" id="A0A4V4HBV8"/>
<organism evidence="2 3">
    <name type="scientific">Dendrothele bispora (strain CBS 962.96)</name>
    <dbReference type="NCBI Taxonomy" id="1314807"/>
    <lineage>
        <taxon>Eukaryota</taxon>
        <taxon>Fungi</taxon>
        <taxon>Dikarya</taxon>
        <taxon>Basidiomycota</taxon>
        <taxon>Agaricomycotina</taxon>
        <taxon>Agaricomycetes</taxon>
        <taxon>Agaricomycetidae</taxon>
        <taxon>Agaricales</taxon>
        <taxon>Agaricales incertae sedis</taxon>
        <taxon>Dendrothele</taxon>
    </lineage>
</organism>
<feature type="region of interest" description="Disordered" evidence="1">
    <location>
        <begin position="485"/>
        <end position="584"/>
    </location>
</feature>
<protein>
    <submittedName>
        <fullName evidence="2">Uncharacterized protein</fullName>
    </submittedName>
</protein>
<dbReference type="EMBL" id="ML179858">
    <property type="protein sequence ID" value="THU80925.1"/>
    <property type="molecule type" value="Genomic_DNA"/>
</dbReference>
<dbReference type="OrthoDB" id="3256413at2759"/>
<dbReference type="Proteomes" id="UP000297245">
    <property type="component" value="Unassembled WGS sequence"/>
</dbReference>
<gene>
    <name evidence="2" type="ORF">K435DRAFT_972563</name>
</gene>
<name>A0A4V4HBV8_DENBC</name>